<keyword evidence="3" id="KW-1185">Reference proteome</keyword>
<accession>A0A2V3W0U7</accession>
<sequence>MDIKLKVTNIGEMVEAFGEENLLILFGPKATNELKPISVMHEFQEDPEGDFLKPGTLITINDETFTITQVGSAANDNFNELGHVSIYFKENVEELLPGAVQAEPEGFPDIKEGDIITFTN</sequence>
<dbReference type="OrthoDB" id="7065254at2"/>
<proteinExistence type="predicted"/>
<dbReference type="GO" id="GO:0009401">
    <property type="term" value="P:phosphoenolpyruvate-dependent sugar phosphotransferase system"/>
    <property type="evidence" value="ECO:0007669"/>
    <property type="project" value="InterPro"/>
</dbReference>
<dbReference type="InterPro" id="IPR036665">
    <property type="entry name" value="PTS_IIA_glucitol/sorbitol_sf"/>
</dbReference>
<name>A0A2V3W0U7_9BACI</name>
<gene>
    <name evidence="2" type="ORF">DES38_1194</name>
</gene>
<comment type="caution">
    <text evidence="2">The sequence shown here is derived from an EMBL/GenBank/DDBJ whole genome shotgun (WGS) entry which is preliminary data.</text>
</comment>
<dbReference type="GO" id="GO:0008982">
    <property type="term" value="F:protein-N(PI)-phosphohistidine-sugar phosphotransferase activity"/>
    <property type="evidence" value="ECO:0007669"/>
    <property type="project" value="InterPro"/>
</dbReference>
<dbReference type="AlphaFoldDB" id="A0A2V3W0U7"/>
<dbReference type="RefSeq" id="WP_110252202.1">
    <property type="nucleotide sequence ID" value="NZ_QJJR01000019.1"/>
</dbReference>
<evidence type="ECO:0000313" key="2">
    <source>
        <dbReference type="EMBL" id="PXW86708.1"/>
    </source>
</evidence>
<dbReference type="Pfam" id="PF03829">
    <property type="entry name" value="PTSIIA_gutA"/>
    <property type="match status" value="1"/>
</dbReference>
<dbReference type="InterPro" id="IPR004716">
    <property type="entry name" value="PTS_IIA_glucitol/sorbitol-sp"/>
</dbReference>
<dbReference type="SUPFAM" id="SSF141530">
    <property type="entry name" value="PTSIIA/GutA-like"/>
    <property type="match status" value="1"/>
</dbReference>
<dbReference type="Proteomes" id="UP000247922">
    <property type="component" value="Unassembled WGS sequence"/>
</dbReference>
<evidence type="ECO:0000256" key="1">
    <source>
        <dbReference type="PROSITE-ProRule" id="PRU00420"/>
    </source>
</evidence>
<evidence type="ECO:0000313" key="3">
    <source>
        <dbReference type="Proteomes" id="UP000247922"/>
    </source>
</evidence>
<dbReference type="PANTHER" id="PTHR40398">
    <property type="entry name" value="PTS SYSTEM GLUCITOL/SORBITOL-SPECIFIC EIIA COMPONENT"/>
    <property type="match status" value="1"/>
</dbReference>
<reference evidence="2 3" key="1">
    <citation type="submission" date="2018-05" db="EMBL/GenBank/DDBJ databases">
        <title>Genomic Encyclopedia of Type Strains, Phase IV (KMG-IV): sequencing the most valuable type-strain genomes for metagenomic binning, comparative biology and taxonomic classification.</title>
        <authorList>
            <person name="Goeker M."/>
        </authorList>
    </citation>
    <scope>NUCLEOTIDE SEQUENCE [LARGE SCALE GENOMIC DNA]</scope>
    <source>
        <strain evidence="2 3">DSM 22440</strain>
    </source>
</reference>
<dbReference type="PROSITE" id="PS51097">
    <property type="entry name" value="PTS_EIIA_TYPE_5"/>
    <property type="match status" value="1"/>
</dbReference>
<protein>
    <submittedName>
        <fullName evidence="2">PTS system glucitol/sorbitol-specific IIA component</fullName>
    </submittedName>
</protein>
<dbReference type="GO" id="GO:0005737">
    <property type="term" value="C:cytoplasm"/>
    <property type="evidence" value="ECO:0007669"/>
    <property type="project" value="InterPro"/>
</dbReference>
<organism evidence="2 3">
    <name type="scientific">Streptohalobacillus salinus</name>
    <dbReference type="NCBI Taxonomy" id="621096"/>
    <lineage>
        <taxon>Bacteria</taxon>
        <taxon>Bacillati</taxon>
        <taxon>Bacillota</taxon>
        <taxon>Bacilli</taxon>
        <taxon>Bacillales</taxon>
        <taxon>Bacillaceae</taxon>
        <taxon>Streptohalobacillus</taxon>
    </lineage>
</organism>
<dbReference type="PANTHER" id="PTHR40398:SF1">
    <property type="entry name" value="PTS SYSTEM GLUCITOL_SORBITOL-SPECIFIC EIIA COMPONENT"/>
    <property type="match status" value="1"/>
</dbReference>
<feature type="modified residue" description="Phosphohistidine; by HPr" evidence="1">
    <location>
        <position position="41"/>
    </location>
</feature>
<dbReference type="GO" id="GO:0016301">
    <property type="term" value="F:kinase activity"/>
    <property type="evidence" value="ECO:0007669"/>
    <property type="project" value="TreeGrafter"/>
</dbReference>
<dbReference type="Gene3D" id="2.40.33.40">
    <property type="entry name" value="Phosphotransferase system, glucitol/sorbitol-specific IIA component"/>
    <property type="match status" value="1"/>
</dbReference>
<dbReference type="EMBL" id="QJJR01000019">
    <property type="protein sequence ID" value="PXW86708.1"/>
    <property type="molecule type" value="Genomic_DNA"/>
</dbReference>